<dbReference type="InterPro" id="IPR007712">
    <property type="entry name" value="RelE/ParE_toxin"/>
</dbReference>
<comment type="caution">
    <text evidence="2">The sequence shown here is derived from an EMBL/GenBank/DDBJ whole genome shotgun (WGS) entry which is preliminary data.</text>
</comment>
<dbReference type="InterPro" id="IPR035093">
    <property type="entry name" value="RelE/ParE_toxin_dom_sf"/>
</dbReference>
<dbReference type="RefSeq" id="WP_320293900.1">
    <property type="nucleotide sequence ID" value="NZ_JAVIIU010000002.1"/>
</dbReference>
<dbReference type="Pfam" id="PF05016">
    <property type="entry name" value="ParE_toxin"/>
    <property type="match status" value="1"/>
</dbReference>
<gene>
    <name evidence="2" type="ORF">RFM52_00430</name>
</gene>
<evidence type="ECO:0000256" key="1">
    <source>
        <dbReference type="ARBA" id="ARBA00022649"/>
    </source>
</evidence>
<reference evidence="2 3" key="1">
    <citation type="submission" date="2023-08" db="EMBL/GenBank/DDBJ databases">
        <title>Implementing the SeqCode for naming new Mesorhizobium species isolated from Vachellia karroo root nodules.</title>
        <authorList>
            <person name="Van Lill M."/>
        </authorList>
    </citation>
    <scope>NUCLEOTIDE SEQUENCE [LARGE SCALE GENOMIC DNA]</scope>
    <source>
        <strain evidence="2 3">VK2B</strain>
    </source>
</reference>
<organism evidence="2 3">
    <name type="scientific">Mesorhizobium humile</name>
    <dbReference type="NCBI Taxonomy" id="3072313"/>
    <lineage>
        <taxon>Bacteria</taxon>
        <taxon>Pseudomonadati</taxon>
        <taxon>Pseudomonadota</taxon>
        <taxon>Alphaproteobacteria</taxon>
        <taxon>Hyphomicrobiales</taxon>
        <taxon>Phyllobacteriaceae</taxon>
        <taxon>Mesorhizobium</taxon>
    </lineage>
</organism>
<dbReference type="EMBL" id="JAVIIV010000001">
    <property type="protein sequence ID" value="MDX8483641.1"/>
    <property type="molecule type" value="Genomic_DNA"/>
</dbReference>
<proteinExistence type="predicted"/>
<keyword evidence="3" id="KW-1185">Reference proteome</keyword>
<protein>
    <submittedName>
        <fullName evidence="2">Type II toxin-antitoxin system RelE/ParE family toxin</fullName>
    </submittedName>
</protein>
<name>A0ABU4Y9M5_9HYPH</name>
<accession>A0ABU4Y9M5</accession>
<evidence type="ECO:0000313" key="2">
    <source>
        <dbReference type="EMBL" id="MDX8483641.1"/>
    </source>
</evidence>
<dbReference type="Gene3D" id="3.30.2310.20">
    <property type="entry name" value="RelE-like"/>
    <property type="match status" value="1"/>
</dbReference>
<keyword evidence="1" id="KW-1277">Toxin-antitoxin system</keyword>
<evidence type="ECO:0000313" key="3">
    <source>
        <dbReference type="Proteomes" id="UP001280156"/>
    </source>
</evidence>
<sequence>MKRRTVIYTLDAGNDLDRIYTIIAEASSPATADRYDGRIRAFCERLEHGSERGTRRDDVRPDLRVVGFERRVTVAFVVEPERVVILRLFYGGANWSDELAEGDTG</sequence>
<dbReference type="Proteomes" id="UP001280156">
    <property type="component" value="Unassembled WGS sequence"/>
</dbReference>